<evidence type="ECO:0000256" key="1">
    <source>
        <dbReference type="ARBA" id="ARBA00000085"/>
    </source>
</evidence>
<dbReference type="EC" id="2.7.13.3" evidence="2"/>
<sequence length="100" mass="10774">MQAKQMLATMSNELGSPLSGVVTMAEVLATTDLHAEQRQLMDMMVTTGDLIFQLINNILDLSNIKSGAGSPLLPERFPLPPPPRGRGDNAVFPTTVVLLK</sequence>
<dbReference type="Pfam" id="PF00512">
    <property type="entry name" value="HisKA"/>
    <property type="match status" value="1"/>
</dbReference>
<dbReference type="Proteomes" id="UP001497444">
    <property type="component" value="Chromosome 1"/>
</dbReference>
<evidence type="ECO:0000256" key="4">
    <source>
        <dbReference type="ARBA" id="ARBA00022777"/>
    </source>
</evidence>
<dbReference type="SMART" id="SM00388">
    <property type="entry name" value="HisKA"/>
    <property type="match status" value="1"/>
</dbReference>
<organism evidence="6 7">
    <name type="scientific">Sphagnum jensenii</name>
    <dbReference type="NCBI Taxonomy" id="128206"/>
    <lineage>
        <taxon>Eukaryota</taxon>
        <taxon>Viridiplantae</taxon>
        <taxon>Streptophyta</taxon>
        <taxon>Embryophyta</taxon>
        <taxon>Bryophyta</taxon>
        <taxon>Sphagnophytina</taxon>
        <taxon>Sphagnopsida</taxon>
        <taxon>Sphagnales</taxon>
        <taxon>Sphagnaceae</taxon>
        <taxon>Sphagnum</taxon>
    </lineage>
</organism>
<evidence type="ECO:0000313" key="7">
    <source>
        <dbReference type="Proteomes" id="UP001497444"/>
    </source>
</evidence>
<evidence type="ECO:0000256" key="3">
    <source>
        <dbReference type="ARBA" id="ARBA00022679"/>
    </source>
</evidence>
<evidence type="ECO:0000259" key="5">
    <source>
        <dbReference type="SMART" id="SM00388"/>
    </source>
</evidence>
<reference evidence="6 7" key="1">
    <citation type="submission" date="2024-02" db="EMBL/GenBank/DDBJ databases">
        <authorList>
            <consortium name="ELIXIR-Norway"/>
            <consortium name="Elixir Norway"/>
        </authorList>
    </citation>
    <scope>NUCLEOTIDE SEQUENCE [LARGE SCALE GENOMIC DNA]</scope>
</reference>
<name>A0ABP0VNR7_9BRYO</name>
<dbReference type="SUPFAM" id="SSF47384">
    <property type="entry name" value="Homodimeric domain of signal transducing histidine kinase"/>
    <property type="match status" value="1"/>
</dbReference>
<dbReference type="Gene3D" id="1.10.287.130">
    <property type="match status" value="1"/>
</dbReference>
<dbReference type="InterPro" id="IPR036097">
    <property type="entry name" value="HisK_dim/P_sf"/>
</dbReference>
<feature type="domain" description="Signal transduction histidine kinase dimerisation/phosphoacceptor" evidence="5">
    <location>
        <begin position="2"/>
        <end position="67"/>
    </location>
</feature>
<dbReference type="PANTHER" id="PTHR43047">
    <property type="entry name" value="TWO-COMPONENT HISTIDINE PROTEIN KINASE"/>
    <property type="match status" value="1"/>
</dbReference>
<gene>
    <name evidence="6" type="ORF">CSSPJE1EN1_LOCUS1567</name>
</gene>
<dbReference type="CDD" id="cd00082">
    <property type="entry name" value="HisKA"/>
    <property type="match status" value="1"/>
</dbReference>
<evidence type="ECO:0000313" key="6">
    <source>
        <dbReference type="EMBL" id="CAK9256089.1"/>
    </source>
</evidence>
<accession>A0ABP0VNR7</accession>
<keyword evidence="7" id="KW-1185">Reference proteome</keyword>
<keyword evidence="3" id="KW-0808">Transferase</keyword>
<dbReference type="EMBL" id="OZ020096">
    <property type="protein sequence ID" value="CAK9256089.1"/>
    <property type="molecule type" value="Genomic_DNA"/>
</dbReference>
<keyword evidence="4" id="KW-0418">Kinase</keyword>
<dbReference type="InterPro" id="IPR003661">
    <property type="entry name" value="HisK_dim/P_dom"/>
</dbReference>
<evidence type="ECO:0000256" key="2">
    <source>
        <dbReference type="ARBA" id="ARBA00012438"/>
    </source>
</evidence>
<proteinExistence type="predicted"/>
<protein>
    <recommendedName>
        <fullName evidence="2">histidine kinase</fullName>
        <ecNumber evidence="2">2.7.13.3</ecNumber>
    </recommendedName>
</protein>
<comment type="catalytic activity">
    <reaction evidence="1">
        <text>ATP + protein L-histidine = ADP + protein N-phospho-L-histidine.</text>
        <dbReference type="EC" id="2.7.13.3"/>
    </reaction>
</comment>
<dbReference type="PANTHER" id="PTHR43047:SF68">
    <property type="entry name" value="HISTIDINE KINASE 5"/>
    <property type="match status" value="1"/>
</dbReference>